<keyword evidence="4" id="KW-0472">Membrane</keyword>
<evidence type="ECO:0000256" key="3">
    <source>
        <dbReference type="SAM" id="MobiDB-lite"/>
    </source>
</evidence>
<dbReference type="InterPro" id="IPR050445">
    <property type="entry name" value="Bact_polysacc_biosynth/exp"/>
</dbReference>
<organism evidence="5 6">
    <name type="scientific">Limnothrix redekei LRLZ20PSL1</name>
    <dbReference type="NCBI Taxonomy" id="3112953"/>
    <lineage>
        <taxon>Bacteria</taxon>
        <taxon>Bacillati</taxon>
        <taxon>Cyanobacteriota</taxon>
        <taxon>Cyanophyceae</taxon>
        <taxon>Pseudanabaenales</taxon>
        <taxon>Pseudanabaenaceae</taxon>
        <taxon>Limnothrix</taxon>
    </lineage>
</organism>
<dbReference type="PANTHER" id="PTHR32309:SF13">
    <property type="entry name" value="FERRIC ENTEROBACTIN TRANSPORT PROTEIN FEPE"/>
    <property type="match status" value="1"/>
</dbReference>
<dbReference type="Gene3D" id="3.40.50.300">
    <property type="entry name" value="P-loop containing nucleotide triphosphate hydrolases"/>
    <property type="match status" value="1"/>
</dbReference>
<dbReference type="EMBL" id="JAZAQF010000057">
    <property type="protein sequence ID" value="MFG3817758.1"/>
    <property type="molecule type" value="Genomic_DNA"/>
</dbReference>
<dbReference type="SUPFAM" id="SSF52540">
    <property type="entry name" value="P-loop containing nucleoside triphosphate hydrolases"/>
    <property type="match status" value="1"/>
</dbReference>
<dbReference type="InterPro" id="IPR005702">
    <property type="entry name" value="Wzc-like_C"/>
</dbReference>
<dbReference type="RefSeq" id="WP_393012303.1">
    <property type="nucleotide sequence ID" value="NZ_JAZAQF010000057.1"/>
</dbReference>
<dbReference type="Proteomes" id="UP001604335">
    <property type="component" value="Unassembled WGS sequence"/>
</dbReference>
<feature type="region of interest" description="Disordered" evidence="3">
    <location>
        <begin position="104"/>
        <end position="124"/>
    </location>
</feature>
<keyword evidence="4" id="KW-0812">Transmembrane</keyword>
<evidence type="ECO:0000313" key="6">
    <source>
        <dbReference type="Proteomes" id="UP001604335"/>
    </source>
</evidence>
<feature type="transmembrane region" description="Helical" evidence="4">
    <location>
        <begin position="16"/>
        <end position="37"/>
    </location>
</feature>
<name>A0ABW7CCM6_9CYAN</name>
<dbReference type="PANTHER" id="PTHR32309">
    <property type="entry name" value="TYROSINE-PROTEIN KINASE"/>
    <property type="match status" value="1"/>
</dbReference>
<feature type="transmembrane region" description="Helical" evidence="4">
    <location>
        <begin position="431"/>
        <end position="454"/>
    </location>
</feature>
<protein>
    <recommendedName>
        <fullName evidence="7">CobQ/CobB/MinD/ParA nucleotide binding domain-containing protein</fullName>
    </recommendedName>
</protein>
<evidence type="ECO:0000313" key="5">
    <source>
        <dbReference type="EMBL" id="MFG3817758.1"/>
    </source>
</evidence>
<evidence type="ECO:0000256" key="2">
    <source>
        <dbReference type="ARBA" id="ARBA00022840"/>
    </source>
</evidence>
<keyword evidence="4" id="KW-1133">Transmembrane helix</keyword>
<evidence type="ECO:0000256" key="4">
    <source>
        <dbReference type="SAM" id="Phobius"/>
    </source>
</evidence>
<evidence type="ECO:0008006" key="7">
    <source>
        <dbReference type="Google" id="ProtNLM"/>
    </source>
</evidence>
<dbReference type="CDD" id="cd05387">
    <property type="entry name" value="BY-kinase"/>
    <property type="match status" value="1"/>
</dbReference>
<gene>
    <name evidence="5" type="ORF">VPK24_08930</name>
</gene>
<keyword evidence="1" id="KW-0547">Nucleotide-binding</keyword>
<reference evidence="6" key="1">
    <citation type="journal article" date="2024" name="Algal Res.">
        <title>Biochemical, toxicological and genomic investigation of a high-biomass producing Limnothrix strain isolated from Italian shallow drinking water reservoir.</title>
        <authorList>
            <person name="Simonazzi M."/>
            <person name="Shishido T.K."/>
            <person name="Delbaje E."/>
            <person name="Wahlsten M."/>
            <person name="Fewer D.P."/>
            <person name="Sivonen K."/>
            <person name="Pezzolesi L."/>
            <person name="Pistocchi R."/>
        </authorList>
    </citation>
    <scope>NUCLEOTIDE SEQUENCE [LARGE SCALE GENOMIC DNA]</scope>
    <source>
        <strain evidence="6">LRLZ20PSL1</strain>
    </source>
</reference>
<accession>A0ABW7CCM6</accession>
<evidence type="ECO:0000256" key="1">
    <source>
        <dbReference type="ARBA" id="ARBA00022741"/>
    </source>
</evidence>
<proteinExistence type="predicted"/>
<keyword evidence="6" id="KW-1185">Reference proteome</keyword>
<dbReference type="InterPro" id="IPR027417">
    <property type="entry name" value="P-loop_NTPase"/>
</dbReference>
<sequence length="740" mass="80972">MASPLVKRFSLALKRYLWILPVGPILGAGVGAGLSLLPVPPPRYSILGVLSYQRAGVSFSETGAAIVEQGQTLSPDILTAPDIIAPVAKEFRMDPELLLKSLRVRDPNAGDEKEKKKESGPPTLEVRFTDEKGERGEKITNTLMKLMVEKSRQLNAARVKGIIDAIRARLPQVIGELRAAERNLERYDRVEGAAILAAQNGALIESIATIGNQQRQLQLQLEGVTAQVRSLEQRLGLSVDDAYVSSALSSDPMLAQLRVQLQQVEAEWLLQSQRLRPEHPQMQLLMQRQQSLETLLNRRAQEVVGGSMAGAKPLAATSRIRSSSSLDPARQQLANSLVSLKTQQETLQRQLTLSLKAERELRQEYAAVPNKQLERDRLAQQVALKKALYDRMQAKLVDSEAAEAETVSSLTIAQPAAIRSEEIAQKLSMRLTLPAGFAGGLVLSGALLLVLGMLDRRYQSDSEIRSALAERDIKLLGILPELAARAPGLLPVLVEPSPPGEAYEQFRSNLRRLDSSLKVLLMSSVDVGEGKSVVAYNLAIAAARSGKRTLLIELDLRAPSAAKALRVAPDPDAVREPFHYYSSLNNCARMVPEVENLYIAPSPGPQNDCAAILESSEIRQLLLDARSRFDYVIVEATTLNNANDALLLESQTDGLILVARPGHTDKTAFTQRLDELTDEETSTIRLIGVAIDSADSPFELLEEEPLLEEDAEAIDPMAAVDEWSIVRPSSNSVAARSKQR</sequence>
<feature type="compositionally biased region" description="Basic and acidic residues" evidence="3">
    <location>
        <begin position="104"/>
        <end position="119"/>
    </location>
</feature>
<keyword evidence="2" id="KW-0067">ATP-binding</keyword>
<comment type="caution">
    <text evidence="5">The sequence shown here is derived from an EMBL/GenBank/DDBJ whole genome shotgun (WGS) entry which is preliminary data.</text>
</comment>